<comment type="caution">
    <text evidence="2">The sequence shown here is derived from an EMBL/GenBank/DDBJ whole genome shotgun (WGS) entry which is preliminary data.</text>
</comment>
<dbReference type="AlphaFoldDB" id="A0A9X3D1V4"/>
<name>A0A9X3D1V4_9ACTN</name>
<organism evidence="2 3">
    <name type="scientific">Gordonia aquimaris</name>
    <dbReference type="NCBI Taxonomy" id="2984863"/>
    <lineage>
        <taxon>Bacteria</taxon>
        <taxon>Bacillati</taxon>
        <taxon>Actinomycetota</taxon>
        <taxon>Actinomycetes</taxon>
        <taxon>Mycobacteriales</taxon>
        <taxon>Gordoniaceae</taxon>
        <taxon>Gordonia</taxon>
    </lineage>
</organism>
<keyword evidence="3" id="KW-1185">Reference proteome</keyword>
<accession>A0A9X3D1V4</accession>
<dbReference type="InterPro" id="IPR036291">
    <property type="entry name" value="NAD(P)-bd_dom_sf"/>
</dbReference>
<dbReference type="Pfam" id="PF00106">
    <property type="entry name" value="adh_short"/>
    <property type="match status" value="1"/>
</dbReference>
<gene>
    <name evidence="2" type="ORF">OSB52_04265</name>
</gene>
<protein>
    <submittedName>
        <fullName evidence="2">SDR family NAD(P)-dependent oxidoreductase</fullName>
    </submittedName>
</protein>
<dbReference type="Proteomes" id="UP001143347">
    <property type="component" value="Unassembled WGS sequence"/>
</dbReference>
<proteinExistence type="predicted"/>
<dbReference type="Gene3D" id="3.40.50.720">
    <property type="entry name" value="NAD(P)-binding Rossmann-like Domain"/>
    <property type="match status" value="1"/>
</dbReference>
<dbReference type="InterPro" id="IPR002347">
    <property type="entry name" value="SDR_fam"/>
</dbReference>
<feature type="region of interest" description="Disordered" evidence="1">
    <location>
        <begin position="239"/>
        <end position="270"/>
    </location>
</feature>
<dbReference type="PANTHER" id="PTHR44147:SF2">
    <property type="entry name" value="DEHYDROGENASE_REDUCTASE SDR FAMILY MEMBER 1"/>
    <property type="match status" value="1"/>
</dbReference>
<dbReference type="EMBL" id="JAPKFM010000003">
    <property type="protein sequence ID" value="MCX2963303.1"/>
    <property type="molecule type" value="Genomic_DNA"/>
</dbReference>
<dbReference type="PANTHER" id="PTHR44147">
    <property type="entry name" value="DEHYDROGENASE/REDUCTASE SDR FAMILY MEMBER 1"/>
    <property type="match status" value="1"/>
</dbReference>
<evidence type="ECO:0000313" key="3">
    <source>
        <dbReference type="Proteomes" id="UP001143347"/>
    </source>
</evidence>
<reference evidence="2" key="1">
    <citation type="submission" date="2022-10" db="EMBL/GenBank/DDBJ databases">
        <title>WGS of marine actinomycetes from Thailand.</title>
        <authorList>
            <person name="Thawai C."/>
        </authorList>
    </citation>
    <scope>NUCLEOTIDE SEQUENCE</scope>
    <source>
        <strain evidence="2">SW21</strain>
    </source>
</reference>
<evidence type="ECO:0000256" key="1">
    <source>
        <dbReference type="SAM" id="MobiDB-lite"/>
    </source>
</evidence>
<evidence type="ECO:0000313" key="2">
    <source>
        <dbReference type="EMBL" id="MCX2963303.1"/>
    </source>
</evidence>
<dbReference type="PRINTS" id="PR00081">
    <property type="entry name" value="GDHRDH"/>
</dbReference>
<dbReference type="RefSeq" id="WP_266060353.1">
    <property type="nucleotide sequence ID" value="NZ_JAPKFM010000003.1"/>
</dbReference>
<dbReference type="SUPFAM" id="SSF51735">
    <property type="entry name" value="NAD(P)-binding Rossmann-fold domains"/>
    <property type="match status" value="1"/>
</dbReference>
<sequence length="270" mass="28198">MSSTALVTGGSRGVGRGVATALIAAGWTVYVTSRHGTGPDGAIALACDHTDDDAVADVFAQIEGDTDSLDLLVNNAWAAPRGFGGFSDKFWERPVDDWDTLIGVGLRAHYVAAVHAAQMMVDRGSGLIASISSFGSRGHLHSVLYGMSKAGLDKMAFDMGHELSGTGVTAVSLWLGLIRTELLLSLGVDEFAGFSLQRAEDPEFVGRVIAALADDPQLDSYNGHTLVTAELGAAYGLTNNDGTPPDSHRAAFGGGPLFPPTPSDSKPNRR</sequence>